<feature type="domain" description="YbaK/aminoacyl-tRNA synthetase-associated" evidence="3">
    <location>
        <begin position="27"/>
        <end position="155"/>
    </location>
</feature>
<organism evidence="4 5">
    <name type="scientific">Acanthosepion pharaonis</name>
    <name type="common">Pharaoh cuttlefish</name>
    <name type="synonym">Sepia pharaonis</name>
    <dbReference type="NCBI Taxonomy" id="158019"/>
    <lineage>
        <taxon>Eukaryota</taxon>
        <taxon>Metazoa</taxon>
        <taxon>Spiralia</taxon>
        <taxon>Lophotrochozoa</taxon>
        <taxon>Mollusca</taxon>
        <taxon>Cephalopoda</taxon>
        <taxon>Coleoidea</taxon>
        <taxon>Decapodiformes</taxon>
        <taxon>Sepiida</taxon>
        <taxon>Sepiina</taxon>
        <taxon>Sepiidae</taxon>
        <taxon>Acanthosepion</taxon>
    </lineage>
</organism>
<dbReference type="GO" id="GO:0004812">
    <property type="term" value="F:aminoacyl-tRNA ligase activity"/>
    <property type="evidence" value="ECO:0007669"/>
    <property type="project" value="UniProtKB-KW"/>
</dbReference>
<dbReference type="PANTHER" id="PTHR31423">
    <property type="entry name" value="YBAK DOMAIN-CONTAINING PROTEIN"/>
    <property type="match status" value="1"/>
</dbReference>
<sequence>MTLPRVCQKELLQKLTELGIAYDKIEHPEVFTVEQALPHVAHLEGIFAKNLFLKDKKKQFYLFCAPHDCDVKLNDLSKLVKASGGLRFADESVLFEKLGLTQGSVTVFGLLNDTEHSVKLVLDDRFTNNTYTKIYFHPMVNTSSIGITPQGLMTFLKSTGHEPLKINLME</sequence>
<comment type="similarity">
    <text evidence="1">Belongs to the PRORSD1 family.</text>
</comment>
<proteinExistence type="inferred from homology"/>
<keyword evidence="4" id="KW-0030">Aminoacyl-tRNA synthetase</keyword>
<dbReference type="FunFam" id="3.90.960.10:FF:000005">
    <property type="entry name" value="Putative prolyl-tRNA synthetase"/>
    <property type="match status" value="1"/>
</dbReference>
<dbReference type="InterPro" id="IPR007214">
    <property type="entry name" value="YbaK/aa-tRNA-synth-assoc-dom"/>
</dbReference>
<dbReference type="InterPro" id="IPR036754">
    <property type="entry name" value="YbaK/aa-tRNA-synt-asso_dom_sf"/>
</dbReference>
<dbReference type="GO" id="GO:0002161">
    <property type="term" value="F:aminoacyl-tRNA deacylase activity"/>
    <property type="evidence" value="ECO:0007669"/>
    <property type="project" value="InterPro"/>
</dbReference>
<evidence type="ECO:0000256" key="2">
    <source>
        <dbReference type="ARBA" id="ARBA00031612"/>
    </source>
</evidence>
<dbReference type="InterPro" id="IPR040285">
    <property type="entry name" value="ProX/PRXD1"/>
</dbReference>
<evidence type="ECO:0000256" key="1">
    <source>
        <dbReference type="ARBA" id="ARBA00010201"/>
    </source>
</evidence>
<dbReference type="OrthoDB" id="424586at2759"/>
<evidence type="ECO:0000313" key="5">
    <source>
        <dbReference type="Proteomes" id="UP000597762"/>
    </source>
</evidence>
<protein>
    <recommendedName>
        <fullName evidence="2">PrdX deacylase domain-containing protein 1</fullName>
    </recommendedName>
</protein>
<evidence type="ECO:0000259" key="3">
    <source>
        <dbReference type="Pfam" id="PF04073"/>
    </source>
</evidence>
<dbReference type="PANTHER" id="PTHR31423:SF3">
    <property type="entry name" value="PROLYL-TRNA SYNTHETASE ASSOCIATED DOMAIN-CONTAINING PROTEIN 1-RELATED"/>
    <property type="match status" value="1"/>
</dbReference>
<dbReference type="CDD" id="cd04335">
    <property type="entry name" value="PrdX_deacylase"/>
    <property type="match status" value="1"/>
</dbReference>
<dbReference type="AlphaFoldDB" id="A0A812DDB7"/>
<dbReference type="Gene3D" id="3.90.960.10">
    <property type="entry name" value="YbaK/aminoacyl-tRNA synthetase-associated domain"/>
    <property type="match status" value="1"/>
</dbReference>
<dbReference type="Pfam" id="PF04073">
    <property type="entry name" value="tRNA_edit"/>
    <property type="match status" value="1"/>
</dbReference>
<name>A0A812DDB7_ACAPH</name>
<keyword evidence="4" id="KW-0436">Ligase</keyword>
<evidence type="ECO:0000313" key="4">
    <source>
        <dbReference type="EMBL" id="CAE1293344.1"/>
    </source>
</evidence>
<keyword evidence="5" id="KW-1185">Reference proteome</keyword>
<accession>A0A812DDB7</accession>
<reference evidence="4" key="1">
    <citation type="submission" date="2021-01" db="EMBL/GenBank/DDBJ databases">
        <authorList>
            <person name="Li R."/>
            <person name="Bekaert M."/>
        </authorList>
    </citation>
    <scope>NUCLEOTIDE SEQUENCE</scope>
    <source>
        <strain evidence="4">Farmed</strain>
    </source>
</reference>
<gene>
    <name evidence="4" type="ORF">SPHA_49752</name>
</gene>
<dbReference type="EMBL" id="CAHIKZ030002886">
    <property type="protein sequence ID" value="CAE1293344.1"/>
    <property type="molecule type" value="Genomic_DNA"/>
</dbReference>
<comment type="caution">
    <text evidence="4">The sequence shown here is derived from an EMBL/GenBank/DDBJ whole genome shotgun (WGS) entry which is preliminary data.</text>
</comment>
<dbReference type="Proteomes" id="UP000597762">
    <property type="component" value="Unassembled WGS sequence"/>
</dbReference>
<dbReference type="SUPFAM" id="SSF55826">
    <property type="entry name" value="YbaK/ProRS associated domain"/>
    <property type="match status" value="1"/>
</dbReference>